<evidence type="ECO:0000313" key="17">
    <source>
        <dbReference type="EMBL" id="RMX72572.1"/>
    </source>
</evidence>
<dbReference type="GO" id="GO:0006487">
    <property type="term" value="P:protein N-linked glycosylation"/>
    <property type="evidence" value="ECO:0007669"/>
    <property type="project" value="TreeGrafter"/>
</dbReference>
<dbReference type="GO" id="GO:0005789">
    <property type="term" value="C:endoplasmic reticulum membrane"/>
    <property type="evidence" value="ECO:0007669"/>
    <property type="project" value="UniProtKB-SubCell"/>
</dbReference>
<keyword evidence="14" id="KW-0732">Signal</keyword>
<dbReference type="InterPro" id="IPR038013">
    <property type="entry name" value="ALG11"/>
</dbReference>
<feature type="region of interest" description="Disordered" evidence="13">
    <location>
        <begin position="43"/>
        <end position="112"/>
    </location>
</feature>
<evidence type="ECO:0000256" key="7">
    <source>
        <dbReference type="ARBA" id="ARBA00022692"/>
    </source>
</evidence>
<gene>
    <name evidence="17" type="ORF">D0869_14480</name>
</gene>
<feature type="region of interest" description="Disordered" evidence="13">
    <location>
        <begin position="493"/>
        <end position="590"/>
    </location>
</feature>
<evidence type="ECO:0000256" key="2">
    <source>
        <dbReference type="ARBA" id="ARBA00004922"/>
    </source>
</evidence>
<keyword evidence="6 12" id="KW-0808">Transferase</keyword>
<evidence type="ECO:0000313" key="18">
    <source>
        <dbReference type="Proteomes" id="UP000281245"/>
    </source>
</evidence>
<evidence type="ECO:0000256" key="14">
    <source>
        <dbReference type="SAM" id="SignalP"/>
    </source>
</evidence>
<dbReference type="InterPro" id="IPR001296">
    <property type="entry name" value="Glyco_trans_1"/>
</dbReference>
<dbReference type="UniPathway" id="UPA00378"/>
<keyword evidence="7" id="KW-0812">Transmembrane</keyword>
<feature type="compositionally biased region" description="Low complexity" evidence="13">
    <location>
        <begin position="524"/>
        <end position="536"/>
    </location>
</feature>
<dbReference type="PANTHER" id="PTHR45919">
    <property type="entry name" value="GDP-MAN:MAN(3)GLCNAC(2)-PP-DOL ALPHA-1,2-MANNOSYLTRANSFERASE"/>
    <property type="match status" value="1"/>
</dbReference>
<dbReference type="EC" id="2.4.1.131" evidence="3 12"/>
<evidence type="ECO:0000259" key="15">
    <source>
        <dbReference type="Pfam" id="PF00534"/>
    </source>
</evidence>
<evidence type="ECO:0000256" key="5">
    <source>
        <dbReference type="ARBA" id="ARBA00022676"/>
    </source>
</evidence>
<evidence type="ECO:0000256" key="3">
    <source>
        <dbReference type="ARBA" id="ARBA00012645"/>
    </source>
</evidence>
<keyword evidence="9" id="KW-1133">Transmembrane helix</keyword>
<dbReference type="Pfam" id="PF00534">
    <property type="entry name" value="Glycos_transf_1"/>
    <property type="match status" value="1"/>
</dbReference>
<evidence type="ECO:0000256" key="10">
    <source>
        <dbReference type="ARBA" id="ARBA00023136"/>
    </source>
</evidence>
<feature type="compositionally biased region" description="Basic and acidic residues" evidence="13">
    <location>
        <begin position="43"/>
        <end position="62"/>
    </location>
</feature>
<feature type="compositionally biased region" description="Basic residues" evidence="13">
    <location>
        <begin position="549"/>
        <end position="565"/>
    </location>
</feature>
<feature type="chain" id="PRO_5042908887" description="GDP-Man:Man(3)GlcNAc(2)-PP-Dol alpha-1,2-mannosyltransferase" evidence="14">
    <location>
        <begin position="20"/>
        <end position="590"/>
    </location>
</feature>
<dbReference type="Gene3D" id="3.40.50.2000">
    <property type="entry name" value="Glycogen Phosphorylase B"/>
    <property type="match status" value="1"/>
</dbReference>
<evidence type="ECO:0000256" key="13">
    <source>
        <dbReference type="SAM" id="MobiDB-lite"/>
    </source>
</evidence>
<dbReference type="AlphaFoldDB" id="A0A3M6W1Z6"/>
<evidence type="ECO:0000256" key="6">
    <source>
        <dbReference type="ARBA" id="ARBA00022679"/>
    </source>
</evidence>
<feature type="domain" description="ALG11 mannosyltransferase N-terminal" evidence="16">
    <location>
        <begin position="120"/>
        <end position="328"/>
    </location>
</feature>
<evidence type="ECO:0000256" key="4">
    <source>
        <dbReference type="ARBA" id="ARBA00022018"/>
    </source>
</evidence>
<sequence length="590" mass="65920">MAFLFTMLVLLLSTAITLSLAPYLFRYIGQALGTQLRSRTQQRRELLRNRAAAEEKEEEAQRKAATPTPPSPAKNRKSSTSLDDDDWEKVTPKDVSDTPTPHDPSTTTDTKSKDASFDGIIAFFHPFCNAGGGGERVLFAAIEATQLRYPKALIIVYTGDHDASKSQILTNVRNRFNIHLRPARIHFLYLSTRDWVLASRYPRFTLLGQSLGSLVLGWDALGMLVPDIFIDTMGYAFTLGLCKWLFPTSVATGAYVHYPTISTDMLRSLHSEVESNQGLHAGLGKGLLGKGKELYWELFAKLYSLVGGSIDVVMTNSTWTQRHMQSLWRSARSSTGKPHPIEVVYPPCAVGELHDRIPVTLAGESTQRTTNILYIAQFRPEKCHTTILDAFTTFLHTHPHLSPSPKLILIGSVRDDQDEKRVYKLRLQAQPMKDRVEFVVNAQWPQILESLRTSSVGVNGMWNEHFGIGVVEYQAAGLISVVNDSGGPKVDIVVPDGEGRPTGTLSSRQSEGKKDGRCMHATHPFRFLPSLRFSSSPPTPRVSEANKSKNPRFPRNHSARFRNRLRPSPLPLPRRTFRDAHSCPREQLAV</sequence>
<keyword evidence="10" id="KW-0472">Membrane</keyword>
<dbReference type="SUPFAM" id="SSF53756">
    <property type="entry name" value="UDP-Glycosyltransferase/glycogen phosphorylase"/>
    <property type="match status" value="1"/>
</dbReference>
<evidence type="ECO:0000256" key="9">
    <source>
        <dbReference type="ARBA" id="ARBA00022989"/>
    </source>
</evidence>
<dbReference type="Proteomes" id="UP000281245">
    <property type="component" value="Unassembled WGS sequence"/>
</dbReference>
<comment type="subcellular location">
    <subcellularLocation>
        <location evidence="1">Endoplasmic reticulum membrane</location>
        <topology evidence="1">Single-pass membrane protein</topology>
    </subcellularLocation>
</comment>
<feature type="domain" description="Glycosyl transferase family 1" evidence="15">
    <location>
        <begin position="371"/>
        <end position="490"/>
    </location>
</feature>
<reference evidence="17 18" key="1">
    <citation type="journal article" date="2018" name="BMC Genomics">
        <title>Genomic evidence for intraspecific hybridization in a clonal and extremely halotolerant yeast.</title>
        <authorList>
            <person name="Gostincar C."/>
            <person name="Stajich J.E."/>
            <person name="Zupancic J."/>
            <person name="Zalar P."/>
            <person name="Gunde-Cimerman N."/>
        </authorList>
    </citation>
    <scope>NUCLEOTIDE SEQUENCE [LARGE SCALE GENOMIC DNA]</scope>
    <source>
        <strain evidence="17 18">EXF-6656</strain>
    </source>
</reference>
<comment type="function">
    <text evidence="12">GDP-Man:Man(3)GlcNAc(2)-PP-Dol alpha-1,2-mannosyltransferase that operates in the biosynthetic pathway of dolichol-linked oligosaccharides, the glycan precursors employed in protein asparagine (N)-glycosylation. The assembly of dolichol-linked oligosaccharides begins on the cytosolic side of the endoplasmic reticulum membrane and finishes in its lumen. The sequential addition of sugars to dolichol pyrophosphate produces dolichol-linked oligosaccharides containing fourteen sugars, including two GlcNAcs, nine mannoses and three glucoses. Once assembled, the oligosaccharide is transferred from the lipid to nascent proteins by oligosaccharyltransferases. Catalyzes, on the cytoplasmic face of the endoplasmic reticulum, the addition of the fourth and fifth mannose residues to the dolichol-linked oligosaccharide chain, to produce Man(5)GlcNAc(2)-PP-dolichol core oligosaccharide.</text>
</comment>
<feature type="signal peptide" evidence="14">
    <location>
        <begin position="1"/>
        <end position="19"/>
    </location>
</feature>
<dbReference type="GO" id="GO:0004377">
    <property type="term" value="F:GDP-Man:Man(3)GlcNAc(2)-PP-Dol alpha-1,2-mannosyltransferase activity"/>
    <property type="evidence" value="ECO:0007669"/>
    <property type="project" value="UniProtKB-UniRule"/>
</dbReference>
<keyword evidence="5 12" id="KW-0328">Glycosyltransferase</keyword>
<evidence type="ECO:0000256" key="11">
    <source>
        <dbReference type="ARBA" id="ARBA00045065"/>
    </source>
</evidence>
<dbReference type="CDD" id="cd03806">
    <property type="entry name" value="GT4_ALG11-like"/>
    <property type="match status" value="1"/>
</dbReference>
<comment type="caution">
    <text evidence="17">The sequence shown here is derived from an EMBL/GenBank/DDBJ whole genome shotgun (WGS) entry which is preliminary data.</text>
</comment>
<dbReference type="PANTHER" id="PTHR45919:SF1">
    <property type="entry name" value="GDP-MAN:MAN(3)GLCNAC(2)-PP-DOL ALPHA-1,2-MANNOSYLTRANSFERASE"/>
    <property type="match status" value="1"/>
</dbReference>
<accession>A0A3M6W1Z6</accession>
<evidence type="ECO:0000256" key="8">
    <source>
        <dbReference type="ARBA" id="ARBA00022824"/>
    </source>
</evidence>
<comment type="pathway">
    <text evidence="2 12">Protein modification; protein glycosylation.</text>
</comment>
<evidence type="ECO:0000256" key="1">
    <source>
        <dbReference type="ARBA" id="ARBA00004389"/>
    </source>
</evidence>
<evidence type="ECO:0000259" key="16">
    <source>
        <dbReference type="Pfam" id="PF15924"/>
    </source>
</evidence>
<evidence type="ECO:0000256" key="12">
    <source>
        <dbReference type="RuleBase" id="RU367051"/>
    </source>
</evidence>
<dbReference type="Pfam" id="PF15924">
    <property type="entry name" value="ALG11_N"/>
    <property type="match status" value="1"/>
</dbReference>
<dbReference type="OrthoDB" id="2276068at2759"/>
<organism evidence="17 18">
    <name type="scientific">Hortaea werneckii</name>
    <name type="common">Black yeast</name>
    <name type="synonym">Cladosporium werneckii</name>
    <dbReference type="NCBI Taxonomy" id="91943"/>
    <lineage>
        <taxon>Eukaryota</taxon>
        <taxon>Fungi</taxon>
        <taxon>Dikarya</taxon>
        <taxon>Ascomycota</taxon>
        <taxon>Pezizomycotina</taxon>
        <taxon>Dothideomycetes</taxon>
        <taxon>Dothideomycetidae</taxon>
        <taxon>Mycosphaerellales</taxon>
        <taxon>Teratosphaeriaceae</taxon>
        <taxon>Hortaea</taxon>
    </lineage>
</organism>
<dbReference type="InterPro" id="IPR031814">
    <property type="entry name" value="ALG11_N"/>
</dbReference>
<proteinExistence type="inferred from homology"/>
<keyword evidence="8 12" id="KW-0256">Endoplasmic reticulum</keyword>
<dbReference type="EMBL" id="QWIJ01002136">
    <property type="protein sequence ID" value="RMX72572.1"/>
    <property type="molecule type" value="Genomic_DNA"/>
</dbReference>
<comment type="similarity">
    <text evidence="12">Belongs to the glycosyltransferase group 1 family. Glycosyltransferase 4 subfamily.</text>
</comment>
<feature type="compositionally biased region" description="Low complexity" evidence="13">
    <location>
        <begin position="97"/>
        <end position="109"/>
    </location>
</feature>
<comment type="catalytic activity">
    <reaction evidence="11 12">
        <text>an alpha-D-Man-(1-&gt;3)-[alpha-D-Man-(1-&gt;6)]-beta-D-Man-(1-&gt;4)-beta-D-GlcNAc-(1-&gt;4)-alpha-D-GlcNAc-diphospho-di-trans,poly-cis-dolichol + 2 GDP-alpha-D-mannose = an alpha-D-Man-(1-&gt;2)-alpha-D-Man-(1-&gt;2)-alpha-D-Man-(1-&gt;3)-[alpha-D-Man-(1-&gt;6)]-beta-D-Man-(1-&gt;4)-beta-D-GlcNAc-(1-&gt;4)-alpha-D-GlcNAc-diphospho-di-trans,poly-cis-dolichol + 2 GDP + 2 H(+)</text>
        <dbReference type="Rhea" id="RHEA:29523"/>
        <dbReference type="Rhea" id="RHEA-COMP:19515"/>
        <dbReference type="Rhea" id="RHEA-COMP:19516"/>
        <dbReference type="ChEBI" id="CHEBI:15378"/>
        <dbReference type="ChEBI" id="CHEBI:57527"/>
        <dbReference type="ChEBI" id="CHEBI:58189"/>
        <dbReference type="ChEBI" id="CHEBI:132511"/>
        <dbReference type="ChEBI" id="CHEBI:132515"/>
        <dbReference type="EC" id="2.4.1.131"/>
    </reaction>
    <physiologicalReaction direction="left-to-right" evidence="11 12">
        <dbReference type="Rhea" id="RHEA:29524"/>
    </physiologicalReaction>
</comment>
<protein>
    <recommendedName>
        <fullName evidence="4 12">GDP-Man:Man(3)GlcNAc(2)-PP-Dol alpha-1,2-mannosyltransferase</fullName>
        <ecNumber evidence="3 12">2.4.1.131</ecNumber>
    </recommendedName>
</protein>
<name>A0A3M6W1Z6_HORWE</name>